<dbReference type="EMBL" id="VSSQ01022457">
    <property type="protein sequence ID" value="MPM68781.1"/>
    <property type="molecule type" value="Genomic_DNA"/>
</dbReference>
<feature type="domain" description="Cysteine-rich" evidence="2">
    <location>
        <begin position="71"/>
        <end position="162"/>
    </location>
</feature>
<comment type="caution">
    <text evidence="3">The sequence shown here is derived from an EMBL/GenBank/DDBJ whole genome shotgun (WGS) entry which is preliminary data.</text>
</comment>
<proteinExistence type="predicted"/>
<sequence length="215" mass="24243">MFCNGCFGYNRELNNLIQEVPGMRDTVNGVLKEFGREYKGNVQIFHVQELWYKEIERIRSMVVRPLTGLRVAAHYGCHYVAQKRVALDDYGYPTFHEEIYSALGATPVSYNEKRACCGYSVAKAFTHREEVVLPHLKKKFQSAVDEGVQLMTTVCPGCNVGLDREQPTLREMGVPTSIPVMDISQLIAFALGAPVDILGFEMNTTPVMPVLEKYL</sequence>
<dbReference type="EC" id="1.3.5.-" evidence="3"/>
<evidence type="ECO:0000256" key="1">
    <source>
        <dbReference type="ARBA" id="ARBA00023002"/>
    </source>
</evidence>
<dbReference type="InterPro" id="IPR051278">
    <property type="entry name" value="HdrB/HdrD_reductase"/>
</dbReference>
<evidence type="ECO:0000313" key="3">
    <source>
        <dbReference type="EMBL" id="MPM68781.1"/>
    </source>
</evidence>
<keyword evidence="1 3" id="KW-0560">Oxidoreductase</keyword>
<evidence type="ECO:0000259" key="2">
    <source>
        <dbReference type="Pfam" id="PF02754"/>
    </source>
</evidence>
<dbReference type="InterPro" id="IPR004017">
    <property type="entry name" value="Cys_rich_dom"/>
</dbReference>
<dbReference type="AlphaFoldDB" id="A0A645BVZ0"/>
<protein>
    <submittedName>
        <fullName evidence="3">8-methylmenaquinol:fumarate reductase membrane anchor subunit</fullName>
        <ecNumber evidence="3">1.3.5.-</ecNumber>
    </submittedName>
</protein>
<dbReference type="PANTHER" id="PTHR42947:SF1">
    <property type="entry name" value="COB--COM HETERODISULFIDE REDUCTASE SUBUNIT B 1"/>
    <property type="match status" value="1"/>
</dbReference>
<name>A0A645BVZ0_9ZZZZ</name>
<reference evidence="3" key="1">
    <citation type="submission" date="2019-08" db="EMBL/GenBank/DDBJ databases">
        <authorList>
            <person name="Kucharzyk K."/>
            <person name="Murdoch R.W."/>
            <person name="Higgins S."/>
            <person name="Loffler F."/>
        </authorList>
    </citation>
    <scope>NUCLEOTIDE SEQUENCE</scope>
</reference>
<dbReference type="GO" id="GO:0016491">
    <property type="term" value="F:oxidoreductase activity"/>
    <property type="evidence" value="ECO:0007669"/>
    <property type="project" value="UniProtKB-KW"/>
</dbReference>
<gene>
    <name evidence="3" type="primary">sdhE_10</name>
    <name evidence="3" type="ORF">SDC9_115715</name>
</gene>
<accession>A0A645BVZ0</accession>
<organism evidence="3">
    <name type="scientific">bioreactor metagenome</name>
    <dbReference type="NCBI Taxonomy" id="1076179"/>
    <lineage>
        <taxon>unclassified sequences</taxon>
        <taxon>metagenomes</taxon>
        <taxon>ecological metagenomes</taxon>
    </lineage>
</organism>
<dbReference type="PANTHER" id="PTHR42947">
    <property type="entry name" value="COB--COM HETERODISULFIDE REDUCTASE SUBUNIT B 1"/>
    <property type="match status" value="1"/>
</dbReference>
<dbReference type="Pfam" id="PF02754">
    <property type="entry name" value="CCG"/>
    <property type="match status" value="1"/>
</dbReference>